<gene>
    <name evidence="1" type="ORF">ACR52_21355</name>
</gene>
<sequence>MTIIFEMSTDADILATQLDTDWPAVTARHHWAAVRGTNLNIAGGAVIVVIAHGTNEHIGDEGPSLSIEAPAFLATVQGNMQAGQVPSAVYISTCGEDIAGFAAAVRLCANANKVWANTKIFGHHSGINGPVPSPNPKNVNWVRIY</sequence>
<evidence type="ECO:0000313" key="1">
    <source>
        <dbReference type="EMBL" id="KMT53592.1"/>
    </source>
</evidence>
<proteinExistence type="predicted"/>
<accession>A0A0J8FTL9</accession>
<dbReference type="EMBL" id="LFMW01000014">
    <property type="protein sequence ID" value="KMT53592.1"/>
    <property type="molecule type" value="Genomic_DNA"/>
</dbReference>
<dbReference type="PATRIC" id="fig|1674920.3.peg.2680"/>
<dbReference type="Proteomes" id="UP000037551">
    <property type="component" value="Unassembled WGS sequence"/>
</dbReference>
<comment type="caution">
    <text evidence="1">The sequence shown here is derived from an EMBL/GenBank/DDBJ whole genome shotgun (WGS) entry which is preliminary data.</text>
</comment>
<organism evidence="1 2">
    <name type="scientific">Pseudomonas fildesensis</name>
    <dbReference type="NCBI Taxonomy" id="1674920"/>
    <lineage>
        <taxon>Bacteria</taxon>
        <taxon>Pseudomonadati</taxon>
        <taxon>Pseudomonadota</taxon>
        <taxon>Gammaproteobacteria</taxon>
        <taxon>Pseudomonadales</taxon>
        <taxon>Pseudomonadaceae</taxon>
        <taxon>Pseudomonas</taxon>
    </lineage>
</organism>
<keyword evidence="2" id="KW-1185">Reference proteome</keyword>
<protein>
    <submittedName>
        <fullName evidence="1">Uncharacterized protein</fullName>
    </submittedName>
</protein>
<evidence type="ECO:0000313" key="2">
    <source>
        <dbReference type="Proteomes" id="UP000037551"/>
    </source>
</evidence>
<dbReference type="OrthoDB" id="6625657at2"/>
<reference evidence="1 2" key="1">
    <citation type="submission" date="2015-06" db="EMBL/GenBank/DDBJ databases">
        <title>Draft genome sequence of an Antarctic Pseudomonas sp. strain KG01 with full potential for biotechnological applications.</title>
        <authorList>
            <person name="Pavlov M.S."/>
            <person name="Lira F."/>
            <person name="Martinez J.L."/>
            <person name="Marshall S.H."/>
        </authorList>
    </citation>
    <scope>NUCLEOTIDE SEQUENCE [LARGE SCALE GENOMIC DNA]</scope>
    <source>
        <strain evidence="1 2">KG01</strain>
    </source>
</reference>
<dbReference type="RefSeq" id="WP_048729145.1">
    <property type="nucleotide sequence ID" value="NZ_JBJGXJ010000016.1"/>
</dbReference>
<dbReference type="AlphaFoldDB" id="A0A0J8FTL9"/>
<name>A0A0J8FTL9_9PSED</name>